<evidence type="ECO:0000313" key="2">
    <source>
        <dbReference type="EMBL" id="GFS26488.1"/>
    </source>
</evidence>
<sequence>MERYILCWPEHHEEILEPEYERAQNHATDGELLESLQQSRKERWTETDFTHSSRHAWQTMKKLDPDSRPTKSSLLISPDKIAEEIKEREKHTPNQSFEKHIRKESSSLFLGAPMTRKEMEKAIKCTKNGKAADNCKYLEGCANKIAKRHRPEKARKNNMGRLTICSAIVNWLMLNCMNEQMDKGKPLPAKALRVKEEDFRRFEPDPDKKQPVPKASTKQYGWNIGVGKNRLEYLDSLTRPAPRVHINSQLGWPWGAQD</sequence>
<proteinExistence type="predicted"/>
<evidence type="ECO:0000256" key="1">
    <source>
        <dbReference type="SAM" id="MobiDB-lite"/>
    </source>
</evidence>
<dbReference type="PANTHER" id="PTHR36688:SF1">
    <property type="entry name" value="ENDONUCLEASE_EXONUCLEASE_PHOSPHATASE DOMAIN-CONTAINING PROTEIN"/>
    <property type="match status" value="1"/>
</dbReference>
<name>A0AAV4JWX9_9GAST</name>
<dbReference type="Proteomes" id="UP000762676">
    <property type="component" value="Unassembled WGS sequence"/>
</dbReference>
<evidence type="ECO:0000313" key="3">
    <source>
        <dbReference type="Proteomes" id="UP000762676"/>
    </source>
</evidence>
<accession>A0AAV4JWX9</accession>
<dbReference type="EMBL" id="BMAT01010415">
    <property type="protein sequence ID" value="GFS26488.1"/>
    <property type="molecule type" value="Genomic_DNA"/>
</dbReference>
<dbReference type="InterPro" id="IPR052560">
    <property type="entry name" value="RdDP_mobile_element"/>
</dbReference>
<feature type="compositionally biased region" description="Basic and acidic residues" evidence="1">
    <location>
        <begin position="199"/>
        <end position="210"/>
    </location>
</feature>
<dbReference type="PANTHER" id="PTHR36688">
    <property type="entry name" value="ENDO/EXONUCLEASE/PHOSPHATASE DOMAIN-CONTAINING PROTEIN"/>
    <property type="match status" value="1"/>
</dbReference>
<feature type="region of interest" description="Disordered" evidence="1">
    <location>
        <begin position="199"/>
        <end position="219"/>
    </location>
</feature>
<comment type="caution">
    <text evidence="2">The sequence shown here is derived from an EMBL/GenBank/DDBJ whole genome shotgun (WGS) entry which is preliminary data.</text>
</comment>
<organism evidence="2 3">
    <name type="scientific">Elysia marginata</name>
    <dbReference type="NCBI Taxonomy" id="1093978"/>
    <lineage>
        <taxon>Eukaryota</taxon>
        <taxon>Metazoa</taxon>
        <taxon>Spiralia</taxon>
        <taxon>Lophotrochozoa</taxon>
        <taxon>Mollusca</taxon>
        <taxon>Gastropoda</taxon>
        <taxon>Heterobranchia</taxon>
        <taxon>Euthyneura</taxon>
        <taxon>Panpulmonata</taxon>
        <taxon>Sacoglossa</taxon>
        <taxon>Placobranchoidea</taxon>
        <taxon>Plakobranchidae</taxon>
        <taxon>Elysia</taxon>
    </lineage>
</organism>
<gene>
    <name evidence="2" type="ORF">ElyMa_005216200</name>
</gene>
<keyword evidence="3" id="KW-1185">Reference proteome</keyword>
<protein>
    <submittedName>
        <fullName evidence="2">Uncharacterized protein</fullName>
    </submittedName>
</protein>
<dbReference type="AlphaFoldDB" id="A0AAV4JWX9"/>
<feature type="region of interest" description="Disordered" evidence="1">
    <location>
        <begin position="54"/>
        <end position="73"/>
    </location>
</feature>
<reference evidence="2 3" key="1">
    <citation type="journal article" date="2021" name="Elife">
        <title>Chloroplast acquisition without the gene transfer in kleptoplastic sea slugs, Plakobranchus ocellatus.</title>
        <authorList>
            <person name="Maeda T."/>
            <person name="Takahashi S."/>
            <person name="Yoshida T."/>
            <person name="Shimamura S."/>
            <person name="Takaki Y."/>
            <person name="Nagai Y."/>
            <person name="Toyoda A."/>
            <person name="Suzuki Y."/>
            <person name="Arimoto A."/>
            <person name="Ishii H."/>
            <person name="Satoh N."/>
            <person name="Nishiyama T."/>
            <person name="Hasebe M."/>
            <person name="Maruyama T."/>
            <person name="Minagawa J."/>
            <person name="Obokata J."/>
            <person name="Shigenobu S."/>
        </authorList>
    </citation>
    <scope>NUCLEOTIDE SEQUENCE [LARGE SCALE GENOMIC DNA]</scope>
</reference>